<evidence type="ECO:0000313" key="2">
    <source>
        <dbReference type="EMBL" id="KAJ7738039.1"/>
    </source>
</evidence>
<evidence type="ECO:0000256" key="1">
    <source>
        <dbReference type="SAM" id="Phobius"/>
    </source>
</evidence>
<comment type="caution">
    <text evidence="2">The sequence shown here is derived from an EMBL/GenBank/DDBJ whole genome shotgun (WGS) entry which is preliminary data.</text>
</comment>
<name>A0AAD7MYG9_9AGAR</name>
<dbReference type="AlphaFoldDB" id="A0AAD7MYG9"/>
<dbReference type="Proteomes" id="UP001215280">
    <property type="component" value="Unassembled WGS sequence"/>
</dbReference>
<dbReference type="EMBL" id="JARJLG010000139">
    <property type="protein sequence ID" value="KAJ7738039.1"/>
    <property type="molecule type" value="Genomic_DNA"/>
</dbReference>
<reference evidence="2" key="1">
    <citation type="submission" date="2023-03" db="EMBL/GenBank/DDBJ databases">
        <title>Massive genome expansion in bonnet fungi (Mycena s.s.) driven by repeated elements and novel gene families across ecological guilds.</title>
        <authorList>
            <consortium name="Lawrence Berkeley National Laboratory"/>
            <person name="Harder C.B."/>
            <person name="Miyauchi S."/>
            <person name="Viragh M."/>
            <person name="Kuo A."/>
            <person name="Thoen E."/>
            <person name="Andreopoulos B."/>
            <person name="Lu D."/>
            <person name="Skrede I."/>
            <person name="Drula E."/>
            <person name="Henrissat B."/>
            <person name="Morin E."/>
            <person name="Kohler A."/>
            <person name="Barry K."/>
            <person name="LaButti K."/>
            <person name="Morin E."/>
            <person name="Salamov A."/>
            <person name="Lipzen A."/>
            <person name="Mereny Z."/>
            <person name="Hegedus B."/>
            <person name="Baldrian P."/>
            <person name="Stursova M."/>
            <person name="Weitz H."/>
            <person name="Taylor A."/>
            <person name="Grigoriev I.V."/>
            <person name="Nagy L.G."/>
            <person name="Martin F."/>
            <person name="Kauserud H."/>
        </authorList>
    </citation>
    <scope>NUCLEOTIDE SEQUENCE</scope>
    <source>
        <strain evidence="2">CBHHK188m</strain>
    </source>
</reference>
<keyword evidence="1" id="KW-0472">Membrane</keyword>
<keyword evidence="1" id="KW-0812">Transmembrane</keyword>
<keyword evidence="1" id="KW-1133">Transmembrane helix</keyword>
<accession>A0AAD7MYG9</accession>
<organism evidence="2 3">
    <name type="scientific">Mycena maculata</name>
    <dbReference type="NCBI Taxonomy" id="230809"/>
    <lineage>
        <taxon>Eukaryota</taxon>
        <taxon>Fungi</taxon>
        <taxon>Dikarya</taxon>
        <taxon>Basidiomycota</taxon>
        <taxon>Agaricomycotina</taxon>
        <taxon>Agaricomycetes</taxon>
        <taxon>Agaricomycetidae</taxon>
        <taxon>Agaricales</taxon>
        <taxon>Marasmiineae</taxon>
        <taxon>Mycenaceae</taxon>
        <taxon>Mycena</taxon>
    </lineage>
</organism>
<protein>
    <submittedName>
        <fullName evidence="2">Uncharacterized protein</fullName>
    </submittedName>
</protein>
<proteinExistence type="predicted"/>
<gene>
    <name evidence="2" type="ORF">DFH07DRAFT_85980</name>
</gene>
<sequence>MQAASPQMKQIHVLKCLRFRVASDRPTRVSRDSRVEAGSGREVSLPTRAPTQLYRAHLGSCTFTSTHALARVRRSSLRKMKLSPQYSRVHRALALASSSSDGPRTPSRPQSRCPPSVCVRVHPSILWCRKIHRHDGLLRLTLLIPLCGMASLFFLALLLGCCVHRDVEIPSGMPA</sequence>
<keyword evidence="3" id="KW-1185">Reference proteome</keyword>
<evidence type="ECO:0000313" key="3">
    <source>
        <dbReference type="Proteomes" id="UP001215280"/>
    </source>
</evidence>
<feature type="transmembrane region" description="Helical" evidence="1">
    <location>
        <begin position="137"/>
        <end position="159"/>
    </location>
</feature>